<feature type="transmembrane region" description="Helical" evidence="2">
    <location>
        <begin position="6"/>
        <end position="22"/>
    </location>
</feature>
<feature type="domain" description="Peptidase M56" evidence="3">
    <location>
        <begin position="35"/>
        <end position="249"/>
    </location>
</feature>
<accession>A0ABU4JEL2</accession>
<sequence length="469" mass="54502">METVILKISLCSSLLIAIYYLFLQKEKMFRFNRFYLLFALIFSYTIPFVKINLPAISEKKNQLIFEEITTQQLIQKTDQASDFNWMNLILMIYILVSIILIIKSLVSIRKILKLKGTDINYQNQNVKLIEKDLPPFSFWNKIYLSKKHFEDQIDHRIFLHEKTHLIQKHSLDLILVEILQAISWFNPAIYFYKKAIKDNHEFLADEVIVRKEFNIKDYQNLILAEVLNAQNLSLVNQFNFNNTKKRFIMMTTKRSKLEKFKKLFAVSAFAGLSILFVQKVYASEVTEQKENEKPAVATLVDEKDYTESNRRMMEMYKNELKKERIPRAETVAEVVVMDTIPANKTSKTRKLKENELPIPPPPPPASNSTAAQFPEGINSLRMSFSNIFDSSKFVDDTKNKGTFKTNIYIRIDENGKTTDVRAEGPNTNFNTEAVRAMKVATENVTWKPATEEGKAAATVFQFPITMNFQ</sequence>
<dbReference type="InterPro" id="IPR008756">
    <property type="entry name" value="Peptidase_M56"/>
</dbReference>
<proteinExistence type="predicted"/>
<reference evidence="4 5" key="1">
    <citation type="submission" date="2023-11" db="EMBL/GenBank/DDBJ databases">
        <title>First isolation, identification, and characterization of non-pathogenic Epilithonimonas ginsengisoli isolated from diseased farmed rainbow trout (Oncorhynchus mykiss) in Chile.</title>
        <authorList>
            <person name="Miranda C.D."/>
            <person name="Irgang R."/>
            <person name="Concha C."/>
            <person name="Rojas R."/>
            <person name="Avendano R."/>
        </authorList>
    </citation>
    <scope>NUCLEOTIDE SEQUENCE [LARGE SCALE GENOMIC DNA]</scope>
    <source>
        <strain evidence="4 5">FP99</strain>
    </source>
</reference>
<feature type="transmembrane region" description="Helical" evidence="2">
    <location>
        <begin position="263"/>
        <end position="281"/>
    </location>
</feature>
<evidence type="ECO:0000256" key="1">
    <source>
        <dbReference type="SAM" id="MobiDB-lite"/>
    </source>
</evidence>
<gene>
    <name evidence="4" type="ORF">NG800_003520</name>
</gene>
<feature type="transmembrane region" description="Helical" evidence="2">
    <location>
        <begin position="34"/>
        <end position="53"/>
    </location>
</feature>
<keyword evidence="5" id="KW-1185">Reference proteome</keyword>
<dbReference type="Gene3D" id="3.30.1150.10">
    <property type="match status" value="1"/>
</dbReference>
<protein>
    <submittedName>
        <fullName evidence="4">M56 family metallopeptidase</fullName>
    </submittedName>
</protein>
<comment type="caution">
    <text evidence="4">The sequence shown here is derived from an EMBL/GenBank/DDBJ whole genome shotgun (WGS) entry which is preliminary data.</text>
</comment>
<organism evidence="4 5">
    <name type="scientific">Epilithonimonas ginsengisoli</name>
    <dbReference type="NCBI Taxonomy" id="1245592"/>
    <lineage>
        <taxon>Bacteria</taxon>
        <taxon>Pseudomonadati</taxon>
        <taxon>Bacteroidota</taxon>
        <taxon>Flavobacteriia</taxon>
        <taxon>Flavobacteriales</taxon>
        <taxon>Weeksellaceae</taxon>
        <taxon>Chryseobacterium group</taxon>
        <taxon>Epilithonimonas</taxon>
    </lineage>
</organism>
<dbReference type="Pfam" id="PF05569">
    <property type="entry name" value="Peptidase_M56"/>
    <property type="match status" value="1"/>
</dbReference>
<dbReference type="PANTHER" id="PTHR34978:SF3">
    <property type="entry name" value="SLR0241 PROTEIN"/>
    <property type="match status" value="1"/>
</dbReference>
<evidence type="ECO:0000259" key="3">
    <source>
        <dbReference type="Pfam" id="PF05569"/>
    </source>
</evidence>
<feature type="transmembrane region" description="Helical" evidence="2">
    <location>
        <begin position="85"/>
        <end position="106"/>
    </location>
</feature>
<keyword evidence="2" id="KW-0472">Membrane</keyword>
<dbReference type="CDD" id="cd07341">
    <property type="entry name" value="M56_BlaR1_MecR1_like"/>
    <property type="match status" value="1"/>
</dbReference>
<keyword evidence="2" id="KW-1133">Transmembrane helix</keyword>
<keyword evidence="2" id="KW-0812">Transmembrane</keyword>
<dbReference type="EMBL" id="JAMXLT020000004">
    <property type="protein sequence ID" value="MDW8547966.1"/>
    <property type="molecule type" value="Genomic_DNA"/>
</dbReference>
<evidence type="ECO:0000313" key="4">
    <source>
        <dbReference type="EMBL" id="MDW8547966.1"/>
    </source>
</evidence>
<feature type="region of interest" description="Disordered" evidence="1">
    <location>
        <begin position="345"/>
        <end position="369"/>
    </location>
</feature>
<dbReference type="PANTHER" id="PTHR34978">
    <property type="entry name" value="POSSIBLE SENSOR-TRANSDUCER PROTEIN BLAR"/>
    <property type="match status" value="1"/>
</dbReference>
<dbReference type="RefSeq" id="WP_063969702.1">
    <property type="nucleotide sequence ID" value="NZ_JAMXLT020000004.1"/>
</dbReference>
<dbReference type="InterPro" id="IPR052173">
    <property type="entry name" value="Beta-lactam_resp_regulator"/>
</dbReference>
<evidence type="ECO:0000313" key="5">
    <source>
        <dbReference type="Proteomes" id="UP001204439"/>
    </source>
</evidence>
<dbReference type="SUPFAM" id="SSF74653">
    <property type="entry name" value="TolA/TonB C-terminal domain"/>
    <property type="match status" value="1"/>
</dbReference>
<name>A0ABU4JEL2_9FLAO</name>
<evidence type="ECO:0000256" key="2">
    <source>
        <dbReference type="SAM" id="Phobius"/>
    </source>
</evidence>
<dbReference type="Proteomes" id="UP001204439">
    <property type="component" value="Unassembled WGS sequence"/>
</dbReference>